<reference evidence="4" key="1">
    <citation type="journal article" date="2019" name="Int. J. Syst. Evol. Microbiol.">
        <title>The Global Catalogue of Microorganisms (GCM) 10K type strain sequencing project: providing services to taxonomists for standard genome sequencing and annotation.</title>
        <authorList>
            <consortium name="The Broad Institute Genomics Platform"/>
            <consortium name="The Broad Institute Genome Sequencing Center for Infectious Disease"/>
            <person name="Wu L."/>
            <person name="Ma J."/>
        </authorList>
    </citation>
    <scope>NUCLEOTIDE SEQUENCE [LARGE SCALE GENOMIC DNA]</scope>
    <source>
        <strain evidence="4">CCM 8927</strain>
    </source>
</reference>
<organism evidence="3 4">
    <name type="scientific">Companilactobacillus huachuanensis</name>
    <dbReference type="NCBI Taxonomy" id="2559914"/>
    <lineage>
        <taxon>Bacteria</taxon>
        <taxon>Bacillati</taxon>
        <taxon>Bacillota</taxon>
        <taxon>Bacilli</taxon>
        <taxon>Lactobacillales</taxon>
        <taxon>Lactobacillaceae</taxon>
        <taxon>Companilactobacillus</taxon>
    </lineage>
</organism>
<dbReference type="RefSeq" id="WP_223876539.1">
    <property type="nucleotide sequence ID" value="NZ_BJDF01000023.1"/>
</dbReference>
<feature type="domain" description="Enoyl reductase (ER)" evidence="2">
    <location>
        <begin position="12"/>
        <end position="323"/>
    </location>
</feature>
<dbReference type="PANTHER" id="PTHR44154:SF1">
    <property type="entry name" value="QUINONE OXIDOREDUCTASE"/>
    <property type="match status" value="1"/>
</dbReference>
<dbReference type="SUPFAM" id="SSF51735">
    <property type="entry name" value="NAD(P)-binding Rossmann-fold domains"/>
    <property type="match status" value="1"/>
</dbReference>
<dbReference type="Pfam" id="PF08240">
    <property type="entry name" value="ADH_N"/>
    <property type="match status" value="1"/>
</dbReference>
<dbReference type="SMART" id="SM00829">
    <property type="entry name" value="PKS_ER"/>
    <property type="match status" value="1"/>
</dbReference>
<sequence>MNALVLDNNNQTHISDITLKDMPIPELNNNEILIKVHALGLNPVDFKLIQEHDSNWTYPHILGLDAAGEIVKIKGINNRNFQIGDRVFFHNDLTKQGVFAEYAKAKANIVAHIPDNVSYESAAAVLCSGLTAYAAIHRKMNLIGKKTILIHAGAGGVGTIAIQLAKLAGLEVITTVSEQKKNIAQKLGADHIIDYRHENIDQRIAEITDNNGVDIIINDIGNSKADLSRLAYNGALICILETPLTSYNLSAKGQSVMGLNLGGVHQSNYDNQLNDLAIMAESLAKLLSEKKLDPVISEVIDFEDIGKGLEKLSERKTIGKIVATI</sequence>
<keyword evidence="1" id="KW-0521">NADP</keyword>
<dbReference type="Pfam" id="PF00107">
    <property type="entry name" value="ADH_zinc_N"/>
    <property type="match status" value="1"/>
</dbReference>
<dbReference type="PANTHER" id="PTHR44154">
    <property type="entry name" value="QUINONE OXIDOREDUCTASE"/>
    <property type="match status" value="1"/>
</dbReference>
<dbReference type="CDD" id="cd08271">
    <property type="entry name" value="MDR5"/>
    <property type="match status" value="1"/>
</dbReference>
<dbReference type="Proteomes" id="UP001596288">
    <property type="component" value="Unassembled WGS sequence"/>
</dbReference>
<name>A0ABW1RKE7_9LACO</name>
<evidence type="ECO:0000259" key="2">
    <source>
        <dbReference type="SMART" id="SM00829"/>
    </source>
</evidence>
<dbReference type="Gene3D" id="3.40.50.720">
    <property type="entry name" value="NAD(P)-binding Rossmann-like Domain"/>
    <property type="match status" value="1"/>
</dbReference>
<accession>A0ABW1RKE7</accession>
<keyword evidence="4" id="KW-1185">Reference proteome</keyword>
<dbReference type="InterPro" id="IPR013149">
    <property type="entry name" value="ADH-like_C"/>
</dbReference>
<dbReference type="InterPro" id="IPR036291">
    <property type="entry name" value="NAD(P)-bd_dom_sf"/>
</dbReference>
<evidence type="ECO:0000313" key="3">
    <source>
        <dbReference type="EMBL" id="MFC6176535.1"/>
    </source>
</evidence>
<evidence type="ECO:0000313" key="4">
    <source>
        <dbReference type="Proteomes" id="UP001596288"/>
    </source>
</evidence>
<dbReference type="InterPro" id="IPR051603">
    <property type="entry name" value="Zinc-ADH_QOR/CCCR"/>
</dbReference>
<dbReference type="Gene3D" id="3.90.180.10">
    <property type="entry name" value="Medium-chain alcohol dehydrogenases, catalytic domain"/>
    <property type="match status" value="1"/>
</dbReference>
<evidence type="ECO:0000256" key="1">
    <source>
        <dbReference type="ARBA" id="ARBA00022857"/>
    </source>
</evidence>
<comment type="caution">
    <text evidence="3">The sequence shown here is derived from an EMBL/GenBank/DDBJ whole genome shotgun (WGS) entry which is preliminary data.</text>
</comment>
<protein>
    <submittedName>
        <fullName evidence="3">Zinc-binding dehydrogenase</fullName>
    </submittedName>
</protein>
<dbReference type="EMBL" id="JBHSSF010000017">
    <property type="protein sequence ID" value="MFC6176535.1"/>
    <property type="molecule type" value="Genomic_DNA"/>
</dbReference>
<proteinExistence type="predicted"/>
<gene>
    <name evidence="3" type="ORF">ACFQAV_06760</name>
</gene>
<dbReference type="InterPro" id="IPR013154">
    <property type="entry name" value="ADH-like_N"/>
</dbReference>
<dbReference type="SUPFAM" id="SSF50129">
    <property type="entry name" value="GroES-like"/>
    <property type="match status" value="1"/>
</dbReference>
<dbReference type="InterPro" id="IPR011032">
    <property type="entry name" value="GroES-like_sf"/>
</dbReference>
<dbReference type="InterPro" id="IPR020843">
    <property type="entry name" value="ER"/>
</dbReference>